<gene>
    <name evidence="1" type="ORF">MNKW57_18960</name>
</gene>
<dbReference type="Pfam" id="PF07152">
    <property type="entry name" value="YaeQ"/>
    <property type="match status" value="1"/>
</dbReference>
<dbReference type="PANTHER" id="PTHR38784:SF1">
    <property type="entry name" value="SUCROSE PHOSPHORYLASE"/>
    <property type="match status" value="1"/>
</dbReference>
<dbReference type="CDD" id="cd22368">
    <property type="entry name" value="YaeQ-like"/>
    <property type="match status" value="1"/>
</dbReference>
<comment type="caution">
    <text evidence="1">The sequence shown here is derived from an EMBL/GenBank/DDBJ whole genome shotgun (WGS) entry which is preliminary data.</text>
</comment>
<dbReference type="EMBL" id="BSYJ01000003">
    <property type="protein sequence ID" value="GMG87575.1"/>
    <property type="molecule type" value="Genomic_DNA"/>
</dbReference>
<dbReference type="InterPro" id="IPR009822">
    <property type="entry name" value="YaeQ"/>
</dbReference>
<keyword evidence="2" id="KW-1185">Reference proteome</keyword>
<dbReference type="Proteomes" id="UP001224392">
    <property type="component" value="Unassembled WGS sequence"/>
</dbReference>
<dbReference type="PANTHER" id="PTHR38784">
    <property type="entry name" value="SUCROSE PHOSPHORYLASE"/>
    <property type="match status" value="1"/>
</dbReference>
<evidence type="ECO:0000313" key="1">
    <source>
        <dbReference type="EMBL" id="GMG87575.1"/>
    </source>
</evidence>
<dbReference type="SMART" id="SM01322">
    <property type="entry name" value="YaeQ"/>
    <property type="match status" value="1"/>
</dbReference>
<reference evidence="1 2" key="1">
    <citation type="submission" date="2023-04" db="EMBL/GenBank/DDBJ databases">
        <title>Marinobulbifer ophiurae gen. nov., sp. Nov., isolate from tissue of brittle star Ophioplocus japonicus.</title>
        <authorList>
            <person name="Kawano K."/>
            <person name="Sawayama S."/>
            <person name="Nakagawa S."/>
        </authorList>
    </citation>
    <scope>NUCLEOTIDE SEQUENCE [LARGE SCALE GENOMIC DNA]</scope>
    <source>
        <strain evidence="1 2">NKW57</strain>
    </source>
</reference>
<evidence type="ECO:0000313" key="2">
    <source>
        <dbReference type="Proteomes" id="UP001224392"/>
    </source>
</evidence>
<dbReference type="PIRSF" id="PIRSF011484">
    <property type="entry name" value="YaeQ"/>
    <property type="match status" value="1"/>
</dbReference>
<dbReference type="Gene3D" id="3.10.640.10">
    <property type="entry name" value="Restriction endonuclease-like alpha-beta roll domain"/>
    <property type="match status" value="1"/>
</dbReference>
<dbReference type="SUPFAM" id="SSF52980">
    <property type="entry name" value="Restriction endonuclease-like"/>
    <property type="match status" value="1"/>
</dbReference>
<name>A0ABQ6LZX4_9GAMM</name>
<organism evidence="1 2">
    <name type="scientific">Biformimicrobium ophioploci</name>
    <dbReference type="NCBI Taxonomy" id="3036711"/>
    <lineage>
        <taxon>Bacteria</taxon>
        <taxon>Pseudomonadati</taxon>
        <taxon>Pseudomonadota</taxon>
        <taxon>Gammaproteobacteria</taxon>
        <taxon>Cellvibrionales</taxon>
        <taxon>Microbulbiferaceae</taxon>
        <taxon>Biformimicrobium</taxon>
    </lineage>
</organism>
<accession>A0ABQ6LZX4</accession>
<dbReference type="RefSeq" id="WP_285764195.1">
    <property type="nucleotide sequence ID" value="NZ_BSYJ01000003.1"/>
</dbReference>
<proteinExistence type="predicted"/>
<dbReference type="InterPro" id="IPR011335">
    <property type="entry name" value="Restrct_endonuc-II-like"/>
</dbReference>
<sequence length="184" mass="20933">MALKATIYKADLNVADMDRDYYADHSLTLACHPSENAERLMVRLLAFALNADERLEFTRGLSTDDEPDLWRRSLSGDVEQWIEVGLPSEERLKKAAGRAAEVCVIAYGPRTAPVWWEKNRDLLARNRRLEVLYLPPEQSEALQGLLGRTMQLQCTIQDGEAWFSSDNGNAEVRLERWQTLAAQP</sequence>
<protein>
    <submittedName>
        <fullName evidence="1">YaeQ family protein</fullName>
    </submittedName>
</protein>
<dbReference type="InterPro" id="IPR038590">
    <property type="entry name" value="YaeQ_sf"/>
</dbReference>